<feature type="region of interest" description="Disordered" evidence="1">
    <location>
        <begin position="64"/>
        <end position="92"/>
    </location>
</feature>
<organism evidence="2 3">
    <name type="scientific">Adiantum capillus-veneris</name>
    <name type="common">Maidenhair fern</name>
    <dbReference type="NCBI Taxonomy" id="13818"/>
    <lineage>
        <taxon>Eukaryota</taxon>
        <taxon>Viridiplantae</taxon>
        <taxon>Streptophyta</taxon>
        <taxon>Embryophyta</taxon>
        <taxon>Tracheophyta</taxon>
        <taxon>Polypodiopsida</taxon>
        <taxon>Polypodiidae</taxon>
        <taxon>Polypodiales</taxon>
        <taxon>Pteridineae</taxon>
        <taxon>Pteridaceae</taxon>
        <taxon>Vittarioideae</taxon>
        <taxon>Adiantum</taxon>
    </lineage>
</organism>
<evidence type="ECO:0000313" key="3">
    <source>
        <dbReference type="Proteomes" id="UP000886520"/>
    </source>
</evidence>
<evidence type="ECO:0000256" key="1">
    <source>
        <dbReference type="SAM" id="MobiDB-lite"/>
    </source>
</evidence>
<accession>A0A9D4U268</accession>
<dbReference type="AlphaFoldDB" id="A0A9D4U268"/>
<evidence type="ECO:0000313" key="2">
    <source>
        <dbReference type="EMBL" id="KAI5060035.1"/>
    </source>
</evidence>
<proteinExistence type="predicted"/>
<dbReference type="EMBL" id="JABFUD020000024">
    <property type="protein sequence ID" value="KAI5060035.1"/>
    <property type="molecule type" value="Genomic_DNA"/>
</dbReference>
<name>A0A9D4U268_ADICA</name>
<sequence>MNRIKALSEDNKIERDCIKQYTFGTKPSEVSTIHARKGFNIFPLTDCPSIRSKASCQARERAEKQATVVQGAQKSKVVARGPRQEMQDPLPK</sequence>
<feature type="compositionally biased region" description="Basic and acidic residues" evidence="1">
    <location>
        <begin position="82"/>
        <end position="92"/>
    </location>
</feature>
<comment type="caution">
    <text evidence="2">The sequence shown here is derived from an EMBL/GenBank/DDBJ whole genome shotgun (WGS) entry which is preliminary data.</text>
</comment>
<dbReference type="Proteomes" id="UP000886520">
    <property type="component" value="Chromosome 24"/>
</dbReference>
<reference evidence="2" key="1">
    <citation type="submission" date="2021-01" db="EMBL/GenBank/DDBJ databases">
        <title>Adiantum capillus-veneris genome.</title>
        <authorList>
            <person name="Fang Y."/>
            <person name="Liao Q."/>
        </authorList>
    </citation>
    <scope>NUCLEOTIDE SEQUENCE</scope>
    <source>
        <strain evidence="2">H3</strain>
        <tissue evidence="2">Leaf</tissue>
    </source>
</reference>
<keyword evidence="3" id="KW-1185">Reference proteome</keyword>
<gene>
    <name evidence="2" type="ORF">GOP47_0024455</name>
</gene>
<protein>
    <submittedName>
        <fullName evidence="2">Uncharacterized protein</fullName>
    </submittedName>
</protein>